<dbReference type="Proteomes" id="UP001597185">
    <property type="component" value="Unassembled WGS sequence"/>
</dbReference>
<dbReference type="EMBL" id="JBHUDB010000001">
    <property type="protein sequence ID" value="MFD1569663.1"/>
    <property type="molecule type" value="Genomic_DNA"/>
</dbReference>
<keyword evidence="3" id="KW-1185">Reference proteome</keyword>
<name>A0ABD6BY68_9EURY</name>
<evidence type="ECO:0000313" key="2">
    <source>
        <dbReference type="EMBL" id="MFD1569663.1"/>
    </source>
</evidence>
<evidence type="ECO:0000256" key="1">
    <source>
        <dbReference type="SAM" id="MobiDB-lite"/>
    </source>
</evidence>
<feature type="region of interest" description="Disordered" evidence="1">
    <location>
        <begin position="31"/>
        <end position="50"/>
    </location>
</feature>
<comment type="caution">
    <text evidence="2">The sequence shown here is derived from an EMBL/GenBank/DDBJ whole genome shotgun (WGS) entry which is preliminary data.</text>
</comment>
<dbReference type="RefSeq" id="WP_256417481.1">
    <property type="nucleotide sequence ID" value="NZ_JANHDL010000002.1"/>
</dbReference>
<protein>
    <submittedName>
        <fullName evidence="2">Uncharacterized protein</fullName>
    </submittedName>
</protein>
<dbReference type="AlphaFoldDB" id="A0ABD6BY68"/>
<proteinExistence type="predicted"/>
<gene>
    <name evidence="2" type="ORF">ACFR9T_03510</name>
</gene>
<reference evidence="2 3" key="1">
    <citation type="journal article" date="2019" name="Int. J. Syst. Evol. Microbiol.">
        <title>The Global Catalogue of Microorganisms (GCM) 10K type strain sequencing project: providing services to taxonomists for standard genome sequencing and annotation.</title>
        <authorList>
            <consortium name="The Broad Institute Genomics Platform"/>
            <consortium name="The Broad Institute Genome Sequencing Center for Infectious Disease"/>
            <person name="Wu L."/>
            <person name="Ma J."/>
        </authorList>
    </citation>
    <scope>NUCLEOTIDE SEQUENCE [LARGE SCALE GENOMIC DNA]</scope>
    <source>
        <strain evidence="2 3">CGMCC 1.12689</strain>
    </source>
</reference>
<accession>A0ABD6BY68</accession>
<sequence>MVGERTDPAVAEFAYLFTEDLGKKIGAGFYRRSRPSASGLDPEGEGRTLR</sequence>
<evidence type="ECO:0000313" key="3">
    <source>
        <dbReference type="Proteomes" id="UP001597185"/>
    </source>
</evidence>
<organism evidence="2 3">
    <name type="scientific">Halorubrum laminariae</name>
    <dbReference type="NCBI Taxonomy" id="1433523"/>
    <lineage>
        <taxon>Archaea</taxon>
        <taxon>Methanobacteriati</taxon>
        <taxon>Methanobacteriota</taxon>
        <taxon>Stenosarchaea group</taxon>
        <taxon>Halobacteria</taxon>
        <taxon>Halobacteriales</taxon>
        <taxon>Haloferacaceae</taxon>
        <taxon>Halorubrum</taxon>
    </lineage>
</organism>